<proteinExistence type="predicted"/>
<dbReference type="RefSeq" id="WP_164719570.1">
    <property type="nucleotide sequence ID" value="NZ_AP028155.1"/>
</dbReference>
<dbReference type="EMBL" id="JACIES010000005">
    <property type="protein sequence ID" value="MBB4026555.1"/>
    <property type="molecule type" value="Genomic_DNA"/>
</dbReference>
<sequence>MKRFINIAVFFLTGGLLLSGCYDDKGSYDYHDVNEVVIDLPTTVSVRLDKKEAVSVKIEPKLSQTLEEGEAQLTYLWEREKKNSLGLNEWTPCGEEKVCELSFNPEDVNPLAIRLRVQDHREDGSEWYKQLTVQPIVPYSRSWFVLQYNEGKCVLGAVDGEGSGGVVIPDAYKLDMGKDLPIGGTPKYLLTDWMYGSPQGSIINAQQPVIFVGTDQDVYLMNAVSFKQVWKYRDMLHIKEVLHDENFVPEWLATQTYSTVLGEILSDNGKLYMANADGYSVYYPLVWENDADASEFKITKVAPLQGIGFILYDEQNHRFLKTGIYDDFMEGYYYNQYYRKYGMEDYFYPNKTVKKLAKIGENPRVENVFDPDNIGDDKKMINMNMYYADGKYGVLATCFSTSDRKIHVYDLNAAGFGEEAKEAICAAKHTFDLPGGMSVDEVSVTACYLYGKTVFFAGGNKIYKVDFNRTIPKISLLYEHKDPNVRITGLKFKNSLYDTGYSADPNDYESEWMWNYFPYYLGASLDYGGNEGGILEMKLTTAAEVDPDSEIVEHKGFGKIVDFGYSAKV</sequence>
<dbReference type="Pfam" id="PF16407">
    <property type="entry name" value="PKD_2"/>
    <property type="match status" value="1"/>
</dbReference>
<dbReference type="PROSITE" id="PS51257">
    <property type="entry name" value="PROKAR_LIPOPROTEIN"/>
    <property type="match status" value="1"/>
</dbReference>
<dbReference type="AlphaFoldDB" id="A0A7W6MZ59"/>
<keyword evidence="2" id="KW-1185">Reference proteome</keyword>
<comment type="caution">
    <text evidence="1">The sequence shown here is derived from an EMBL/GenBank/DDBJ whole genome shotgun (WGS) entry which is preliminary data.</text>
</comment>
<gene>
    <name evidence="1" type="ORF">GGR14_002349</name>
</gene>
<reference evidence="1 2" key="1">
    <citation type="submission" date="2020-08" db="EMBL/GenBank/DDBJ databases">
        <title>Genomic Encyclopedia of Type Strains, Phase IV (KMG-IV): sequencing the most valuable type-strain genomes for metagenomic binning, comparative biology and taxonomic classification.</title>
        <authorList>
            <person name="Goeker M."/>
        </authorList>
    </citation>
    <scope>NUCLEOTIDE SEQUENCE [LARGE SCALE GENOMIC DNA]</scope>
    <source>
        <strain evidence="1 2">DSM 105721</strain>
    </source>
</reference>
<dbReference type="GeneID" id="93101807"/>
<evidence type="ECO:0000313" key="1">
    <source>
        <dbReference type="EMBL" id="MBB4026555.1"/>
    </source>
</evidence>
<dbReference type="Proteomes" id="UP000546007">
    <property type="component" value="Unassembled WGS sequence"/>
</dbReference>
<evidence type="ECO:0008006" key="3">
    <source>
        <dbReference type="Google" id="ProtNLM"/>
    </source>
</evidence>
<protein>
    <recommendedName>
        <fullName evidence="3">PKD domain-containing protein</fullName>
    </recommendedName>
</protein>
<evidence type="ECO:0000313" key="2">
    <source>
        <dbReference type="Proteomes" id="UP000546007"/>
    </source>
</evidence>
<dbReference type="InterPro" id="IPR032183">
    <property type="entry name" value="PKD-like"/>
</dbReference>
<organism evidence="1 2">
    <name type="scientific">Butyricimonas faecihominis</name>
    <dbReference type="NCBI Taxonomy" id="1472416"/>
    <lineage>
        <taxon>Bacteria</taxon>
        <taxon>Pseudomonadati</taxon>
        <taxon>Bacteroidota</taxon>
        <taxon>Bacteroidia</taxon>
        <taxon>Bacteroidales</taxon>
        <taxon>Odoribacteraceae</taxon>
        <taxon>Butyricimonas</taxon>
    </lineage>
</organism>
<name>A0A7W6MZ59_9BACT</name>
<accession>A0A7W6MZ59</accession>